<proteinExistence type="inferred from homology"/>
<dbReference type="PANTHER" id="PTHR46230">
    <property type="match status" value="1"/>
</dbReference>
<dbReference type="RefSeq" id="WP_138564159.1">
    <property type="nucleotide sequence ID" value="NZ_CP040602.1"/>
</dbReference>
<comment type="similarity">
    <text evidence="1">Belongs to the BolA/IbaG family.</text>
</comment>
<dbReference type="EMBL" id="CP040602">
    <property type="protein sequence ID" value="QCU89620.1"/>
    <property type="molecule type" value="Genomic_DNA"/>
</dbReference>
<protein>
    <submittedName>
        <fullName evidence="2">BolA/IbaG family iron-sulfur metabolism protein</fullName>
    </submittedName>
</protein>
<keyword evidence="3" id="KW-1185">Reference proteome</keyword>
<evidence type="ECO:0000256" key="1">
    <source>
        <dbReference type="RuleBase" id="RU003860"/>
    </source>
</evidence>
<dbReference type="InterPro" id="IPR036065">
    <property type="entry name" value="BolA-like_sf"/>
</dbReference>
<dbReference type="SUPFAM" id="SSF82657">
    <property type="entry name" value="BolA-like"/>
    <property type="match status" value="1"/>
</dbReference>
<dbReference type="Gene3D" id="3.30.300.90">
    <property type="entry name" value="BolA-like"/>
    <property type="match status" value="1"/>
</dbReference>
<dbReference type="Pfam" id="PF01722">
    <property type="entry name" value="BolA"/>
    <property type="match status" value="1"/>
</dbReference>
<evidence type="ECO:0000313" key="2">
    <source>
        <dbReference type="EMBL" id="QCU89620.1"/>
    </source>
</evidence>
<dbReference type="PANTHER" id="PTHR46230:SF7">
    <property type="entry name" value="BOLA-LIKE PROTEIN 1"/>
    <property type="match status" value="1"/>
</dbReference>
<organism evidence="2 3">
    <name type="scientific">Thiomicrorhabdus sediminis</name>
    <dbReference type="NCBI Taxonomy" id="2580412"/>
    <lineage>
        <taxon>Bacteria</taxon>
        <taxon>Pseudomonadati</taxon>
        <taxon>Pseudomonadota</taxon>
        <taxon>Gammaproteobacteria</taxon>
        <taxon>Thiotrichales</taxon>
        <taxon>Piscirickettsiaceae</taxon>
        <taxon>Thiomicrorhabdus</taxon>
    </lineage>
</organism>
<dbReference type="Proteomes" id="UP000304864">
    <property type="component" value="Chromosome"/>
</dbReference>
<reference evidence="2 3" key="1">
    <citation type="submission" date="2019-05" db="EMBL/GenBank/DDBJ databases">
        <title>Thiomicrorhabdus sediminis sp. nov, a novel sulfur-oxidizing bacterium isolated from coastal sediment.</title>
        <authorList>
            <person name="Liu X."/>
        </authorList>
    </citation>
    <scope>NUCLEOTIDE SEQUENCE [LARGE SCALE GENOMIC DNA]</scope>
    <source>
        <strain evidence="2 3">G1</strain>
    </source>
</reference>
<name>A0A4P9K598_9GAMM</name>
<accession>A0A4P9K598</accession>
<dbReference type="KEGG" id="thig:FE785_02705"/>
<gene>
    <name evidence="2" type="ORF">FE785_02705</name>
</gene>
<evidence type="ECO:0000313" key="3">
    <source>
        <dbReference type="Proteomes" id="UP000304864"/>
    </source>
</evidence>
<dbReference type="InterPro" id="IPR002634">
    <property type="entry name" value="BolA"/>
</dbReference>
<dbReference type="PIRSF" id="PIRSF003113">
    <property type="entry name" value="BolA"/>
    <property type="match status" value="1"/>
</dbReference>
<dbReference type="OrthoDB" id="9812890at2"/>
<sequence>MSPEQIKQIIEANLADCQVEINGADCNFSIIVTSSDFEGKSLLQRERMVTSLFKEQIESGALHAMSVKTKTP</sequence>
<dbReference type="AlphaFoldDB" id="A0A4P9K598"/>
<dbReference type="GO" id="GO:0016226">
    <property type="term" value="P:iron-sulfur cluster assembly"/>
    <property type="evidence" value="ECO:0007669"/>
    <property type="project" value="TreeGrafter"/>
</dbReference>